<accession>A0A8C2XME1</accession>
<dbReference type="AlphaFoldDB" id="A0A8C2XME1"/>
<evidence type="ECO:0000313" key="2">
    <source>
        <dbReference type="Proteomes" id="UP000694565"/>
    </source>
</evidence>
<organism evidence="1 2">
    <name type="scientific">Cyclopterus lumpus</name>
    <name type="common">Lumpsucker</name>
    <dbReference type="NCBI Taxonomy" id="8103"/>
    <lineage>
        <taxon>Eukaryota</taxon>
        <taxon>Metazoa</taxon>
        <taxon>Chordata</taxon>
        <taxon>Craniata</taxon>
        <taxon>Vertebrata</taxon>
        <taxon>Euteleostomi</taxon>
        <taxon>Actinopterygii</taxon>
        <taxon>Neopterygii</taxon>
        <taxon>Teleostei</taxon>
        <taxon>Neoteleostei</taxon>
        <taxon>Acanthomorphata</taxon>
        <taxon>Eupercaria</taxon>
        <taxon>Perciformes</taxon>
        <taxon>Cottioidei</taxon>
        <taxon>Cottales</taxon>
        <taxon>Cyclopteridae</taxon>
        <taxon>Cyclopterus</taxon>
    </lineage>
</organism>
<reference evidence="1" key="1">
    <citation type="submission" date="2025-08" db="UniProtKB">
        <authorList>
            <consortium name="Ensembl"/>
        </authorList>
    </citation>
    <scope>IDENTIFICATION</scope>
</reference>
<keyword evidence="2" id="KW-1185">Reference proteome</keyword>
<name>A0A8C2XME1_CYCLU</name>
<sequence>QSSSCLATSFRLIKKEHFNIDISMFTHVYNHLKLPIVMHLLPEKKPFFLKYIYLHKRPLSPLCFFLRKPRKLVTICDLASRWRHDLHTAALNPPWEFLVTQNQIEDIVGGFAFSDFTIFVLLWAQSVTKSFFLKICSDALATTC</sequence>
<proteinExistence type="predicted"/>
<reference evidence="1" key="2">
    <citation type="submission" date="2025-09" db="UniProtKB">
        <authorList>
            <consortium name="Ensembl"/>
        </authorList>
    </citation>
    <scope>IDENTIFICATION</scope>
</reference>
<evidence type="ECO:0000313" key="1">
    <source>
        <dbReference type="Ensembl" id="ENSCLMP00005020017.1"/>
    </source>
</evidence>
<dbReference type="Ensembl" id="ENSCLMT00005021047.1">
    <property type="protein sequence ID" value="ENSCLMP00005020017.1"/>
    <property type="gene ID" value="ENSCLMG00005010013.1"/>
</dbReference>
<dbReference type="Proteomes" id="UP000694565">
    <property type="component" value="Unplaced"/>
</dbReference>
<protein>
    <submittedName>
        <fullName evidence="1">Uncharacterized protein</fullName>
    </submittedName>
</protein>